<keyword evidence="5" id="KW-0479">Metal-binding</keyword>
<dbReference type="GO" id="GO:0005634">
    <property type="term" value="C:nucleus"/>
    <property type="evidence" value="ECO:0007669"/>
    <property type="project" value="UniProtKB-SubCell"/>
</dbReference>
<evidence type="ECO:0000256" key="7">
    <source>
        <dbReference type="ARBA" id="ARBA00023242"/>
    </source>
</evidence>
<comment type="similarity">
    <text evidence="3">Belongs to the HARBI1 family.</text>
</comment>
<feature type="domain" description="DDE Tnp4" evidence="8">
    <location>
        <begin position="20"/>
        <end position="184"/>
    </location>
</feature>
<dbReference type="PANTHER" id="PTHR22930">
    <property type="match status" value="1"/>
</dbReference>
<evidence type="ECO:0000256" key="1">
    <source>
        <dbReference type="ARBA" id="ARBA00001968"/>
    </source>
</evidence>
<dbReference type="GO" id="GO:0046872">
    <property type="term" value="F:metal ion binding"/>
    <property type="evidence" value="ECO:0007669"/>
    <property type="project" value="UniProtKB-KW"/>
</dbReference>
<keyword evidence="7" id="KW-0539">Nucleus</keyword>
<evidence type="ECO:0000256" key="6">
    <source>
        <dbReference type="ARBA" id="ARBA00022801"/>
    </source>
</evidence>
<organism evidence="9 10">
    <name type="scientific">Pyrocoelia pectoralis</name>
    <dbReference type="NCBI Taxonomy" id="417401"/>
    <lineage>
        <taxon>Eukaryota</taxon>
        <taxon>Metazoa</taxon>
        <taxon>Ecdysozoa</taxon>
        <taxon>Arthropoda</taxon>
        <taxon>Hexapoda</taxon>
        <taxon>Insecta</taxon>
        <taxon>Pterygota</taxon>
        <taxon>Neoptera</taxon>
        <taxon>Endopterygota</taxon>
        <taxon>Coleoptera</taxon>
        <taxon>Polyphaga</taxon>
        <taxon>Elateriformia</taxon>
        <taxon>Elateroidea</taxon>
        <taxon>Lampyridae</taxon>
        <taxon>Lampyrinae</taxon>
        <taxon>Pyrocoelia</taxon>
    </lineage>
</organism>
<protein>
    <recommendedName>
        <fullName evidence="8">DDE Tnp4 domain-containing protein</fullName>
    </recommendedName>
</protein>
<comment type="caution">
    <text evidence="9">The sequence shown here is derived from an EMBL/GenBank/DDBJ whole genome shotgun (WGS) entry which is preliminary data.</text>
</comment>
<dbReference type="InterPro" id="IPR027806">
    <property type="entry name" value="HARBI1_dom"/>
</dbReference>
<dbReference type="GO" id="GO:0016787">
    <property type="term" value="F:hydrolase activity"/>
    <property type="evidence" value="ECO:0007669"/>
    <property type="project" value="UniProtKB-KW"/>
</dbReference>
<evidence type="ECO:0000256" key="2">
    <source>
        <dbReference type="ARBA" id="ARBA00004123"/>
    </source>
</evidence>
<proteinExistence type="inferred from homology"/>
<dbReference type="EMBL" id="JAVRBK010000002">
    <property type="protein sequence ID" value="KAK5648142.1"/>
    <property type="molecule type" value="Genomic_DNA"/>
</dbReference>
<dbReference type="GO" id="GO:0004518">
    <property type="term" value="F:nuclease activity"/>
    <property type="evidence" value="ECO:0007669"/>
    <property type="project" value="UniProtKB-KW"/>
</dbReference>
<dbReference type="AlphaFoldDB" id="A0AAN7ZMQ2"/>
<reference evidence="9 10" key="1">
    <citation type="journal article" date="2024" name="Insects">
        <title>An Improved Chromosome-Level Genome Assembly of the Firefly Pyrocoelia pectoralis.</title>
        <authorList>
            <person name="Fu X."/>
            <person name="Meyer-Rochow V.B."/>
            <person name="Ballantyne L."/>
            <person name="Zhu X."/>
        </authorList>
    </citation>
    <scope>NUCLEOTIDE SEQUENCE [LARGE SCALE GENOMIC DNA]</scope>
    <source>
        <strain evidence="9">XCY_ONT2</strain>
    </source>
</reference>
<evidence type="ECO:0000313" key="10">
    <source>
        <dbReference type="Proteomes" id="UP001329430"/>
    </source>
</evidence>
<gene>
    <name evidence="9" type="ORF">RI129_003034</name>
</gene>
<comment type="cofactor">
    <cofactor evidence="1">
        <name>a divalent metal cation</name>
        <dbReference type="ChEBI" id="CHEBI:60240"/>
    </cofactor>
</comment>
<evidence type="ECO:0000259" key="8">
    <source>
        <dbReference type="Pfam" id="PF13359"/>
    </source>
</evidence>
<keyword evidence="4" id="KW-0540">Nuclease</keyword>
<dbReference type="PANTHER" id="PTHR22930:SF269">
    <property type="entry name" value="NUCLEASE HARBI1-LIKE PROTEIN"/>
    <property type="match status" value="1"/>
</dbReference>
<dbReference type="Pfam" id="PF13359">
    <property type="entry name" value="DDE_Tnp_4"/>
    <property type="match status" value="1"/>
</dbReference>
<accession>A0AAN7ZMQ2</accession>
<dbReference type="InterPro" id="IPR045249">
    <property type="entry name" value="HARBI1-like"/>
</dbReference>
<evidence type="ECO:0000313" key="9">
    <source>
        <dbReference type="EMBL" id="KAK5648142.1"/>
    </source>
</evidence>
<keyword evidence="6" id="KW-0378">Hydrolase</keyword>
<comment type="subcellular location">
    <subcellularLocation>
        <location evidence="2">Nucleus</location>
    </subcellularLocation>
</comment>
<evidence type="ECO:0000256" key="5">
    <source>
        <dbReference type="ARBA" id="ARBA00022723"/>
    </source>
</evidence>
<sequence>MEEENRFMELWNFPHAIGAIDGKHIVIQCPFNSGTDFYNYKSHFSIVLLAVVNAEYNFLYAHIGAQGRISDGGVLKSCSMNEMIENNILGIPPPQRLLNRNKEIPFIFLADSAFSMSENMMKPYAGIHPKGSKQRIFNYRLSRGRRVVENAFGILASVFRVFRKPMLLQPDKVQVIAMATIHLHTICPGFAAQYEQQCSHQYVQPMINEKHLVSMLLELLHHPARHLPFLLDSICDTVQVHCSLLLAHNYAIPLPLVQSVYMWKYPQ</sequence>
<dbReference type="Proteomes" id="UP001329430">
    <property type="component" value="Chromosome 2"/>
</dbReference>
<evidence type="ECO:0000256" key="4">
    <source>
        <dbReference type="ARBA" id="ARBA00022722"/>
    </source>
</evidence>
<keyword evidence="10" id="KW-1185">Reference proteome</keyword>
<name>A0AAN7ZMQ2_9COLE</name>
<evidence type="ECO:0000256" key="3">
    <source>
        <dbReference type="ARBA" id="ARBA00006958"/>
    </source>
</evidence>